<dbReference type="EMBL" id="UXEP01000003">
    <property type="protein sequence ID" value="VDC41769.1"/>
    <property type="molecule type" value="Genomic_DNA"/>
</dbReference>
<evidence type="ECO:0000313" key="3">
    <source>
        <dbReference type="Proteomes" id="UP000280759"/>
    </source>
</evidence>
<feature type="chain" id="PRO_5038448289" evidence="1">
    <location>
        <begin position="22"/>
        <end position="95"/>
    </location>
</feature>
<evidence type="ECO:0000313" key="2">
    <source>
        <dbReference type="EMBL" id="VDC41769.1"/>
    </source>
</evidence>
<dbReference type="Proteomes" id="UP000280759">
    <property type="component" value="Unassembled WGS sequence"/>
</dbReference>
<gene>
    <name evidence="2" type="ORF">FMV2238Y02_02120</name>
</gene>
<keyword evidence="3" id="KW-1185">Reference proteome</keyword>
<reference evidence="2 3" key="1">
    <citation type="submission" date="2018-10" db="EMBL/GenBank/DDBJ databases">
        <authorList>
            <consortium name="Molecular Microbiology and Infection Unit (UMMI)"/>
            <person name="Machado M."/>
        </authorList>
    </citation>
    <scope>NUCLEOTIDE SEQUENCE [LARGE SCALE GENOMIC DNA]</scope>
    <source>
        <strain evidence="2">FMV2238.02</strain>
    </source>
</reference>
<dbReference type="AlphaFoldDB" id="A0A3P5XM68"/>
<protein>
    <submittedName>
        <fullName evidence="2">Uncharacterized protein</fullName>
    </submittedName>
</protein>
<name>A0A3P5XM68_STRCB</name>
<accession>A0A3P5XM68</accession>
<evidence type="ECO:0000256" key="1">
    <source>
        <dbReference type="SAM" id="SignalP"/>
    </source>
</evidence>
<organism evidence="2 3">
    <name type="scientific">Streptococcus canis</name>
    <dbReference type="NCBI Taxonomy" id="1329"/>
    <lineage>
        <taxon>Bacteria</taxon>
        <taxon>Bacillati</taxon>
        <taxon>Bacillota</taxon>
        <taxon>Bacilli</taxon>
        <taxon>Lactobacillales</taxon>
        <taxon>Streptococcaceae</taxon>
        <taxon>Streptococcus</taxon>
    </lineage>
</organism>
<proteinExistence type="predicted"/>
<dbReference type="RefSeq" id="WP_125073718.1">
    <property type="nucleotide sequence ID" value="NZ_BLIS01000006.1"/>
</dbReference>
<sequence precursor="true">MKKKLFFVSALALLTTGIALNTESTVSASSTRLSMLSIRNILNEYDDGWDAGTYNSQLSYWMRRVWTSSKEKPLTADDIREELDELRYNTEEEND</sequence>
<feature type="signal peptide" evidence="1">
    <location>
        <begin position="1"/>
        <end position="21"/>
    </location>
</feature>
<keyword evidence="1" id="KW-0732">Signal</keyword>